<evidence type="ECO:0000313" key="3">
    <source>
        <dbReference type="EMBL" id="MDD7972181.1"/>
    </source>
</evidence>
<dbReference type="PANTHER" id="PTHR43476:SF3">
    <property type="entry name" value="FAD-BINDING MONOOXYGENASE"/>
    <property type="match status" value="1"/>
</dbReference>
<comment type="caution">
    <text evidence="3">The sequence shown here is derived from an EMBL/GenBank/DDBJ whole genome shotgun (WGS) entry which is preliminary data.</text>
</comment>
<evidence type="ECO:0000313" key="4">
    <source>
        <dbReference type="Proteomes" id="UP001431784"/>
    </source>
</evidence>
<dbReference type="NCBIfam" id="NF004829">
    <property type="entry name" value="PRK06183.1-3"/>
    <property type="match status" value="1"/>
</dbReference>
<organism evidence="3 4">
    <name type="scientific">Roseinatronobacter alkalisoli</name>
    <dbReference type="NCBI Taxonomy" id="3028235"/>
    <lineage>
        <taxon>Bacteria</taxon>
        <taxon>Pseudomonadati</taxon>
        <taxon>Pseudomonadota</taxon>
        <taxon>Alphaproteobacteria</taxon>
        <taxon>Rhodobacterales</taxon>
        <taxon>Paracoccaceae</taxon>
        <taxon>Roseinatronobacter</taxon>
    </lineage>
</organism>
<feature type="domain" description="FAD-binding" evidence="2">
    <location>
        <begin position="8"/>
        <end position="352"/>
    </location>
</feature>
<sequence>MTGAALFDVVVVGGGPVGALAANLLGQAGLSVRVIERDPAPYSLPRAVHVDHEMLRLFAAVGLGDMLLPMMRAGDGHIHFGADHGVIRFLSAAGQPRPFGYANDYFFYQPELETVLRKGLERFPKVRLDLGVVVEGLVQTDDSVTLSLSDGTEARARWVIGCDGARSTVRKALGVRLDDLDFEEPWLVVDAEVHGPIIFPPLTGVPEGANLQDLSCMMCVPSRPATIVPGRGAHRRWEFMLLPDEDDAAMAEPACVSEMIAPWVGATPHTIIRAATYRFHGLVAEHWHVGRVFLAGDAAHQTPPFFGQGLCHGLRDVAGLAWRLALVAQGRADKALFDSYQTERDAQVRHVIGAAVNAGRYICELDPQKAAARDRRIRSEQGMRTAAELIAPLTSDIIAPGAGERFINPRTGNGALLDDLAGTGWRLFANGTSPGPRARAFLAAVGARVIDVATLPDPDGLLAEWFAQRAAALVLVRPDFYVAALAPDSRGFDTCADKIAAAMALTLPDSTS</sequence>
<dbReference type="PRINTS" id="PR00420">
    <property type="entry name" value="RNGMNOXGNASE"/>
</dbReference>
<keyword evidence="4" id="KW-1185">Reference proteome</keyword>
<reference evidence="3" key="1">
    <citation type="submission" date="2023-02" db="EMBL/GenBank/DDBJ databases">
        <title>Description of Roseinatronobacter alkalisoli sp. nov., an alkaliphilic bacerium isolated from soda soil.</title>
        <authorList>
            <person name="Wei W."/>
        </authorList>
    </citation>
    <scope>NUCLEOTIDE SEQUENCE</scope>
    <source>
        <strain evidence="3">HJB301</strain>
    </source>
</reference>
<gene>
    <name evidence="3" type="ORF">PUT78_13830</name>
</gene>
<dbReference type="Gene3D" id="3.40.30.120">
    <property type="match status" value="1"/>
</dbReference>
<keyword evidence="1 3" id="KW-0560">Oxidoreductase</keyword>
<evidence type="ECO:0000259" key="2">
    <source>
        <dbReference type="Pfam" id="PF01494"/>
    </source>
</evidence>
<dbReference type="RefSeq" id="WP_274352857.1">
    <property type="nucleotide sequence ID" value="NZ_JAQZSM010000013.1"/>
</dbReference>
<dbReference type="PANTHER" id="PTHR43476">
    <property type="entry name" value="3-(3-HYDROXY-PHENYL)PROPIONATE/3-HYDROXYCINNAMIC ACID HYDROXYLASE"/>
    <property type="match status" value="1"/>
</dbReference>
<dbReference type="InterPro" id="IPR002938">
    <property type="entry name" value="FAD-bd"/>
</dbReference>
<dbReference type="EMBL" id="JAQZSM010000013">
    <property type="protein sequence ID" value="MDD7972181.1"/>
    <property type="molecule type" value="Genomic_DNA"/>
</dbReference>
<name>A0ABT5TCU8_9RHOB</name>
<evidence type="ECO:0000256" key="1">
    <source>
        <dbReference type="ARBA" id="ARBA00023002"/>
    </source>
</evidence>
<dbReference type="Pfam" id="PF01494">
    <property type="entry name" value="FAD_binding_3"/>
    <property type="match status" value="1"/>
</dbReference>
<dbReference type="InterPro" id="IPR050631">
    <property type="entry name" value="PheA/TfdB_FAD_monoxygenase"/>
</dbReference>
<proteinExistence type="predicted"/>
<dbReference type="GO" id="GO:0008688">
    <property type="term" value="F:3-(3-hydroxyphenyl)propionate hydroxylase activity"/>
    <property type="evidence" value="ECO:0007669"/>
    <property type="project" value="UniProtKB-EC"/>
</dbReference>
<dbReference type="InterPro" id="IPR036188">
    <property type="entry name" value="FAD/NAD-bd_sf"/>
</dbReference>
<dbReference type="Gene3D" id="3.30.70.2450">
    <property type="match status" value="1"/>
</dbReference>
<protein>
    <submittedName>
        <fullName evidence="3">Bifunctional 3-(3-hydroxy-phenyl)propionate/3-hydroxycinnamic acid hydroxylase</fullName>
        <ecNumber evidence="3">1.14.13.127</ecNumber>
    </submittedName>
</protein>
<accession>A0ABT5TCU8</accession>
<dbReference type="Proteomes" id="UP001431784">
    <property type="component" value="Unassembled WGS sequence"/>
</dbReference>
<dbReference type="Gene3D" id="3.50.50.60">
    <property type="entry name" value="FAD/NAD(P)-binding domain"/>
    <property type="match status" value="1"/>
</dbReference>
<dbReference type="EC" id="1.14.13.127" evidence="3"/>
<dbReference type="SUPFAM" id="SSF51905">
    <property type="entry name" value="FAD/NAD(P)-binding domain"/>
    <property type="match status" value="1"/>
</dbReference>